<protein>
    <submittedName>
        <fullName evidence="2">DUF1194 domain-containing protein</fullName>
    </submittedName>
</protein>
<accession>A0A845M834</accession>
<reference evidence="2 3" key="1">
    <citation type="submission" date="2019-12" db="EMBL/GenBank/DDBJ databases">
        <title>Maritimibacter sp. nov. sp. isolated from sea sand.</title>
        <authorList>
            <person name="Kim J."/>
            <person name="Jeong S.E."/>
            <person name="Jung H.S."/>
            <person name="Jeon C.O."/>
        </authorList>
    </citation>
    <scope>NUCLEOTIDE SEQUENCE [LARGE SCALE GENOMIC DNA]</scope>
    <source>
        <strain evidence="2 3">DP07</strain>
    </source>
</reference>
<dbReference type="SUPFAM" id="SSF53300">
    <property type="entry name" value="vWA-like"/>
    <property type="match status" value="1"/>
</dbReference>
<feature type="chain" id="PRO_5032290119" evidence="1">
    <location>
        <begin position="20"/>
        <end position="266"/>
    </location>
</feature>
<dbReference type="Gene3D" id="3.40.50.410">
    <property type="entry name" value="von Willebrand factor, type A domain"/>
    <property type="match status" value="1"/>
</dbReference>
<organism evidence="2 3">
    <name type="scientific">Maritimibacter harenae</name>
    <dbReference type="NCBI Taxonomy" id="2606218"/>
    <lineage>
        <taxon>Bacteria</taxon>
        <taxon>Pseudomonadati</taxon>
        <taxon>Pseudomonadota</taxon>
        <taxon>Alphaproteobacteria</taxon>
        <taxon>Rhodobacterales</taxon>
        <taxon>Roseobacteraceae</taxon>
        <taxon>Maritimibacter</taxon>
    </lineage>
</organism>
<proteinExistence type="predicted"/>
<comment type="caution">
    <text evidence="2">The sequence shown here is derived from an EMBL/GenBank/DDBJ whole genome shotgun (WGS) entry which is preliminary data.</text>
</comment>
<feature type="signal peptide" evidence="1">
    <location>
        <begin position="1"/>
        <end position="19"/>
    </location>
</feature>
<gene>
    <name evidence="2" type="ORF">GQE99_17790</name>
</gene>
<name>A0A845M834_9RHOB</name>
<dbReference type="InterPro" id="IPR036465">
    <property type="entry name" value="vWFA_dom_sf"/>
</dbReference>
<dbReference type="InterPro" id="IPR010607">
    <property type="entry name" value="DUF1194"/>
</dbReference>
<dbReference type="AlphaFoldDB" id="A0A845M834"/>
<dbReference type="Pfam" id="PF06707">
    <property type="entry name" value="DUF1194"/>
    <property type="match status" value="1"/>
</dbReference>
<dbReference type="Proteomes" id="UP000467322">
    <property type="component" value="Unassembled WGS sequence"/>
</dbReference>
<sequence length="266" mass="29488">MRWLAALFLSLWLVPPALAEDVWVDVELVLMVDVSRSMSEHELEIQRVGYAEALRSDPVLAAIQSGYFGRIAVTYVEWAGTQQVVVPWRVLESRADLDAFAADLSITFNPALRRTSISEALYFGARLFEGNGYAGDRRVIDISGDGPNNLGRPVDRARDAVVGQGIVVNGLPLMTREGLGAQWHLEGLDLYYETCVIGGLGAFVLPVYDWDDFPEAVQRKMVMEIVVGAAPPPLPRPERVQYGVPDPRDCQVGEKMWEARRGYGLP</sequence>
<keyword evidence="3" id="KW-1185">Reference proteome</keyword>
<dbReference type="CDD" id="cd00198">
    <property type="entry name" value="vWFA"/>
    <property type="match status" value="1"/>
</dbReference>
<dbReference type="EMBL" id="WTUX01000019">
    <property type="protein sequence ID" value="MZR14878.1"/>
    <property type="molecule type" value="Genomic_DNA"/>
</dbReference>
<evidence type="ECO:0000313" key="2">
    <source>
        <dbReference type="EMBL" id="MZR14878.1"/>
    </source>
</evidence>
<evidence type="ECO:0000313" key="3">
    <source>
        <dbReference type="Proteomes" id="UP000467322"/>
    </source>
</evidence>
<keyword evidence="1" id="KW-0732">Signal</keyword>
<dbReference type="RefSeq" id="WP_161353037.1">
    <property type="nucleotide sequence ID" value="NZ_WTUX01000019.1"/>
</dbReference>
<evidence type="ECO:0000256" key="1">
    <source>
        <dbReference type="SAM" id="SignalP"/>
    </source>
</evidence>